<dbReference type="HOGENOM" id="CLU_231149_0_0_1"/>
<dbReference type="OMA" id="PCETITI"/>
<dbReference type="GO" id="GO:0098609">
    <property type="term" value="P:cell-cell adhesion"/>
    <property type="evidence" value="ECO:0000318"/>
    <property type="project" value="GO_Central"/>
</dbReference>
<dbReference type="SMART" id="SM00072">
    <property type="entry name" value="GuKc"/>
    <property type="match status" value="1"/>
</dbReference>
<feature type="compositionally biased region" description="Low complexity" evidence="4">
    <location>
        <begin position="1311"/>
        <end position="1328"/>
    </location>
</feature>
<evidence type="ECO:0000256" key="2">
    <source>
        <dbReference type="PROSITE-ProRule" id="PRU00192"/>
    </source>
</evidence>
<feature type="region of interest" description="Disordered" evidence="4">
    <location>
        <begin position="224"/>
        <end position="320"/>
    </location>
</feature>
<feature type="domain" description="PDZ" evidence="7">
    <location>
        <begin position="1793"/>
        <end position="1874"/>
    </location>
</feature>
<dbReference type="GO" id="GO:0150105">
    <property type="term" value="P:protein localization to cell-cell junction"/>
    <property type="evidence" value="ECO:0000318"/>
    <property type="project" value="GO_Central"/>
</dbReference>
<feature type="compositionally biased region" description="Acidic residues" evidence="4">
    <location>
        <begin position="1622"/>
        <end position="1633"/>
    </location>
</feature>
<evidence type="ECO:0000256" key="3">
    <source>
        <dbReference type="SAM" id="Coils"/>
    </source>
</evidence>
<dbReference type="InterPro" id="IPR008144">
    <property type="entry name" value="Guanylate_kin-like_dom"/>
</dbReference>
<evidence type="ECO:0000313" key="9">
    <source>
        <dbReference type="Proteomes" id="UP000009022"/>
    </source>
</evidence>
<dbReference type="SUPFAM" id="SSF50044">
    <property type="entry name" value="SH3-domain"/>
    <property type="match status" value="1"/>
</dbReference>
<evidence type="ECO:0000259" key="6">
    <source>
        <dbReference type="PROSITE" id="PS50052"/>
    </source>
</evidence>
<dbReference type="RefSeq" id="XP_002112079.1">
    <property type="nucleotide sequence ID" value="XM_002112043.1"/>
</dbReference>
<dbReference type="GeneID" id="6753292"/>
<dbReference type="Proteomes" id="UP000009022">
    <property type="component" value="Unassembled WGS sequence"/>
</dbReference>
<feature type="coiled-coil region" evidence="3">
    <location>
        <begin position="505"/>
        <end position="567"/>
    </location>
</feature>
<feature type="coiled-coil region" evidence="3">
    <location>
        <begin position="382"/>
        <end position="437"/>
    </location>
</feature>
<dbReference type="GO" id="GO:0045216">
    <property type="term" value="P:cell-cell junction organization"/>
    <property type="evidence" value="ECO:0000318"/>
    <property type="project" value="GO_Central"/>
</dbReference>
<keyword evidence="1 2" id="KW-0728">SH3 domain</keyword>
<dbReference type="InterPro" id="IPR027417">
    <property type="entry name" value="P-loop_NTPase"/>
</dbReference>
<reference evidence="8 9" key="1">
    <citation type="journal article" date="2008" name="Nature">
        <title>The Trichoplax genome and the nature of placozoans.</title>
        <authorList>
            <person name="Srivastava M."/>
            <person name="Begovic E."/>
            <person name="Chapman J."/>
            <person name="Putnam N.H."/>
            <person name="Hellsten U."/>
            <person name="Kawashima T."/>
            <person name="Kuo A."/>
            <person name="Mitros T."/>
            <person name="Salamov A."/>
            <person name="Carpenter M.L."/>
            <person name="Signorovitch A.Y."/>
            <person name="Moreno M.A."/>
            <person name="Kamm K."/>
            <person name="Grimwood J."/>
            <person name="Schmutz J."/>
            <person name="Shapiro H."/>
            <person name="Grigoriev I.V."/>
            <person name="Buss L.W."/>
            <person name="Schierwater B."/>
            <person name="Dellaporta S.L."/>
            <person name="Rokhsar D.S."/>
        </authorList>
    </citation>
    <scope>NUCLEOTIDE SEQUENCE [LARGE SCALE GENOMIC DNA]</scope>
    <source>
        <strain evidence="8 9">Grell-BS-1999</strain>
    </source>
</reference>
<dbReference type="InterPro" id="IPR001452">
    <property type="entry name" value="SH3_domain"/>
</dbReference>
<dbReference type="GO" id="GO:0050839">
    <property type="term" value="F:cell adhesion molecule binding"/>
    <property type="evidence" value="ECO:0000318"/>
    <property type="project" value="GO_Central"/>
</dbReference>
<dbReference type="PANTHER" id="PTHR13865">
    <property type="entry name" value="TIGHT JUNCTION PROTEIN"/>
    <property type="match status" value="1"/>
</dbReference>
<sequence>MASTVTSENPQQQTPSSYNNTITATATNFNANNNINNVANSHVLHASIGNTDNNGNNNNDDNNNLNPWMQELEKLRKQYIQVKEERDQAGRYLHQVEETIQTYGSNPHNAINQIVNLFKSSARIAAKEVAEQMDTMDKETLKRIYLNAIEHVEDLKHDKGLLTTKLSLNHERSENLYQQLSEINDNFEQLLHHNHELIKQNQQLKYEIKRWHQNYDNLKNTIDHQQQASSSTRQSVPLPSLPQQEQHTSSVALQASSQQDEGNKTSIIKSSDHGQDNDTDIYPSVNNTVAGQYGQGVTAHNHEDSSGSHSIDNATSTSTNINNENVNSWTYSHNKVPAYPVYNSFNGHQKISLNDKSNYDSPSGFIDHDQLQCDCHLLQSTLKQHKIKYQKLYIQCQQLEKEISLIAKEKQRYKHQLSAQNRDCEQLIRERDALRSALRMHGNEREKERQDFNDRQSNRLRELQRVKREKEIIMVEYGKIMEERDIVHRDMNNIQEQYQTSVQEKLLAEKQCQELQLELKKLQQLVDQLKRDKHVDNTRIEALKVNLKETIHTNEELLQRYEEYDKLYANPVKDKFDVVNKNSTSDTAVVTSTITATTATTDNSISNKPVTITNNDWSTHQKLQEIQNSNYYSGVNAGCNVTKNRKEKLGKLNVPYQNTEINGNHHYDYLANGIRTNQADHHANKVTGKELSSTVSHQDTGSTFYANDTNSNINYNKNDNLYIHNQANSIDGHRHYLRRDHMLTTDSMGNRYHSQYQVDQDNNSAITSNTEGNNPISFDLKSSHNSLYYDSAIDIDYPDDEIDIQFCRSIVRADNCQFGFSYRNSKECSTSPYRNGITISCVHKGSPSYGILYVGDDIRSINKVDLSTFDPNALLQFMRNMAEEKKITVIGNRKRPLYVKIAVTPVAISFADCIQVDSDHIITAIVPEIIAATDGELSIGDKLLAINNLKLDDMTGNEITQLLHQNSQHIMNLFVQKYDVVAFLNRDHPNHKHYRYFNSNINTTNSSSSNTYVSRLANEQHNHSRNLSGNIDYNTKNSKLQVSTQLQQTFGPSKSNYNEINEITNNVYSTTNDPGCNKISKLVHHQHQQSNHTSASSTIEQVNDEMKEVQEYGEMSTTIADQQSQLNSNSDRSMAVNTIDSVTKPCPSAINNSTKNLRSVKQDNNNFDTGSTQLYKDNEHFINCKNGKISNDKNLLTKVKVRSTTHTNSIANETNTTHSLSDCSQQQLSNGYHHYRHNPNSTPLNDSIMVNGNASKFSNQNPNIHINHSQDNVKVANRQKLKLVNMRHLPMLDNDLDDQNDPDQPIAQLQDRSNSNSDLLNDRNSLSNTASARYNQDEDKVTVQYNSRRNNNNSEGFTHATIMTNDSHNRKTNAVKNLENKGDIKVESDLKYTNVDEWVKLVTNSQIDSLSNRNRPIYSSGPVNFNSNWDNHSSSSSANQQCLSAKLLLPTTAAQQQQQKPVFKSRNPRVFHDRKRDHLNSHSKYPHYQSYASMSFEETNSGAFYQSYNNLHHSPNDILHNLSPGYGSSATSISYYSSSSPSSLTGSSLYHHDIMLSQRGIMTPTSSILPSSRIFSQSSRSLLLSESGISGNISSSFAASSCVDDIRLFQSHVNNTRKIERYEEETEDSEERQDENTSSATDPRYVTVKQAMLPLNICIALSAFGGVFVTSMSYSESRPSKIGLRPGDQLLRCNDIDLTTADLAQAEQVLTGKGKDLYLIVQYNPQGYKPLNESVGSDTSQPQTPVTRRRKHVSSIASSRGSSIRSVHSTNNDKNSAFLIQHEALKQPVSSRIVNFRRTGKVKIGIVGGNAAGIFISEIDSTNIAYQPAGSTLKIGDQIIELNKIDFRNLTIERAIRELARLPENNSFIVAHCPQKHRIVEEQQMKDSFYVRALFNYNSGDSGELSFRRGDVLHITDTLYGNKIGSWKATIIADERFAYRKTGKIPSKIRIDDSSQYQLVDNAMEEESKSSKRSSFINNKRNFFRRKKTQDKINSSNLNRDSTVTQGDSQTVQEIFPYEKIDRYLSEYPRPIVLFGPYAKAVANRLIDDYPDKYQCAKIENQKTTIQVIERGLEDQSVLDYEQIDDGSFNCLRTTAIKTVAEEEKKHCILELSPSAIERAESWDLYPIVILLKEQKDLRFKSEKYSSKQAKDIYDAMLKIEQDYQDKFSVILDKGNIAVMYDSLITSIEEEQRKPVWRVSYQQNNI</sequence>
<dbReference type="PROSITE" id="PS50002">
    <property type="entry name" value="SH3"/>
    <property type="match status" value="1"/>
</dbReference>
<feature type="compositionally biased region" description="Polar residues" evidence="4">
    <location>
        <begin position="1734"/>
        <end position="1746"/>
    </location>
</feature>
<feature type="region of interest" description="Disordered" evidence="4">
    <location>
        <begin position="1292"/>
        <end position="1339"/>
    </location>
</feature>
<feature type="region of interest" description="Disordered" evidence="4">
    <location>
        <begin position="1731"/>
        <end position="1770"/>
    </location>
</feature>
<dbReference type="KEGG" id="tad:TRIADDRAFT_55754"/>
<dbReference type="PROSITE" id="PS50052">
    <property type="entry name" value="GUANYLATE_KINASE_2"/>
    <property type="match status" value="1"/>
</dbReference>
<dbReference type="InterPro" id="IPR001478">
    <property type="entry name" value="PDZ"/>
</dbReference>
<dbReference type="Pfam" id="PF00595">
    <property type="entry name" value="PDZ"/>
    <property type="match status" value="1"/>
</dbReference>
<dbReference type="OrthoDB" id="10067129at2759"/>
<dbReference type="EMBL" id="DS985244">
    <property type="protein sequence ID" value="EDV26046.1"/>
    <property type="molecule type" value="Genomic_DNA"/>
</dbReference>
<dbReference type="CTD" id="6753292"/>
<keyword evidence="3" id="KW-0175">Coiled coil</keyword>
<evidence type="ECO:0000259" key="7">
    <source>
        <dbReference type="PROSITE" id="PS50106"/>
    </source>
</evidence>
<feature type="domain" description="Guanylate kinase-like" evidence="6">
    <location>
        <begin position="2029"/>
        <end position="2189"/>
    </location>
</feature>
<proteinExistence type="predicted"/>
<dbReference type="SMART" id="SM00228">
    <property type="entry name" value="PDZ"/>
    <property type="match status" value="4"/>
</dbReference>
<dbReference type="PANTHER" id="PTHR13865:SF28">
    <property type="entry name" value="POLYCHAETOID, ISOFORM O"/>
    <property type="match status" value="1"/>
</dbReference>
<dbReference type="eggNOG" id="KOG0708">
    <property type="taxonomic scope" value="Eukaryota"/>
</dbReference>
<dbReference type="SMART" id="SM00326">
    <property type="entry name" value="SH3"/>
    <property type="match status" value="1"/>
</dbReference>
<keyword evidence="9" id="KW-1185">Reference proteome</keyword>
<dbReference type="Gene3D" id="2.30.42.10">
    <property type="match status" value="4"/>
</dbReference>
<feature type="domain" description="PDZ" evidence="7">
    <location>
        <begin position="807"/>
        <end position="893"/>
    </location>
</feature>
<evidence type="ECO:0000256" key="1">
    <source>
        <dbReference type="ARBA" id="ARBA00022443"/>
    </source>
</evidence>
<dbReference type="GO" id="GO:0005923">
    <property type="term" value="C:bicellular tight junction"/>
    <property type="evidence" value="ECO:0000318"/>
    <property type="project" value="GO_Central"/>
</dbReference>
<dbReference type="STRING" id="10228.B3RVS1"/>
<dbReference type="Pfam" id="PF07653">
    <property type="entry name" value="SH3_2"/>
    <property type="match status" value="1"/>
</dbReference>
<dbReference type="PROSITE" id="PS50106">
    <property type="entry name" value="PDZ"/>
    <property type="match status" value="4"/>
</dbReference>
<feature type="domain" description="PDZ" evidence="7">
    <location>
        <begin position="921"/>
        <end position="970"/>
    </location>
</feature>
<dbReference type="InterPro" id="IPR008145">
    <property type="entry name" value="GK/Ca_channel_bsu"/>
</dbReference>
<accession>B3RVS1</accession>
<feature type="domain" description="PDZ" evidence="7">
    <location>
        <begin position="1645"/>
        <end position="1725"/>
    </location>
</feature>
<dbReference type="Gene3D" id="3.40.50.300">
    <property type="entry name" value="P-loop containing nucleotide triphosphate hydrolases"/>
    <property type="match status" value="1"/>
</dbReference>
<dbReference type="InterPro" id="IPR036034">
    <property type="entry name" value="PDZ_sf"/>
</dbReference>
<organism evidence="8 9">
    <name type="scientific">Trichoplax adhaerens</name>
    <name type="common">Trichoplax reptans</name>
    <dbReference type="NCBI Taxonomy" id="10228"/>
    <lineage>
        <taxon>Eukaryota</taxon>
        <taxon>Metazoa</taxon>
        <taxon>Placozoa</taxon>
        <taxon>Uniplacotomia</taxon>
        <taxon>Trichoplacea</taxon>
        <taxon>Trichoplacidae</taxon>
        <taxon>Trichoplax</taxon>
    </lineage>
</organism>
<feature type="compositionally biased region" description="Low complexity" evidence="4">
    <location>
        <begin position="1754"/>
        <end position="1769"/>
    </location>
</feature>
<feature type="region of interest" description="Disordered" evidence="4">
    <location>
        <begin position="1619"/>
        <end position="1642"/>
    </location>
</feature>
<evidence type="ECO:0000259" key="5">
    <source>
        <dbReference type="PROSITE" id="PS50002"/>
    </source>
</evidence>
<feature type="compositionally biased region" description="Polar residues" evidence="4">
    <location>
        <begin position="224"/>
        <end position="269"/>
    </location>
</feature>
<protein>
    <submittedName>
        <fullName evidence="8">Uncharacterized protein</fullName>
    </submittedName>
</protein>
<gene>
    <name evidence="8" type="ORF">TRIADDRAFT_55754</name>
</gene>
<dbReference type="InParanoid" id="B3RVS1"/>
<dbReference type="CDD" id="cd00136">
    <property type="entry name" value="PDZ_canonical"/>
    <property type="match status" value="1"/>
</dbReference>
<feature type="domain" description="SH3" evidence="5">
    <location>
        <begin position="1886"/>
        <end position="1955"/>
    </location>
</feature>
<dbReference type="SUPFAM" id="SSF50156">
    <property type="entry name" value="PDZ domain-like"/>
    <property type="match status" value="4"/>
</dbReference>
<dbReference type="SUPFAM" id="SSF52540">
    <property type="entry name" value="P-loop containing nucleoside triphosphate hydrolases"/>
    <property type="match status" value="1"/>
</dbReference>
<dbReference type="GO" id="GO:0005886">
    <property type="term" value="C:plasma membrane"/>
    <property type="evidence" value="ECO:0000318"/>
    <property type="project" value="GO_Central"/>
</dbReference>
<dbReference type="InterPro" id="IPR036028">
    <property type="entry name" value="SH3-like_dom_sf"/>
</dbReference>
<evidence type="ECO:0000256" key="4">
    <source>
        <dbReference type="SAM" id="MobiDB-lite"/>
    </source>
</evidence>
<name>B3RVS1_TRIAD</name>
<dbReference type="Gene3D" id="2.30.30.40">
    <property type="entry name" value="SH3 Domains"/>
    <property type="match status" value="1"/>
</dbReference>
<evidence type="ECO:0000313" key="8">
    <source>
        <dbReference type="EMBL" id="EDV26046.1"/>
    </source>
</evidence>
<feature type="compositionally biased region" description="Polar residues" evidence="4">
    <location>
        <begin position="307"/>
        <end position="320"/>
    </location>
</feature>